<accession>A0A317ZCB8</accession>
<dbReference type="Pfam" id="PF12363">
    <property type="entry name" value="Phage_TAC_12"/>
    <property type="match status" value="1"/>
</dbReference>
<dbReference type="AlphaFoldDB" id="A0A317ZCB8"/>
<name>A0A317ZCB8_STAPS</name>
<comment type="caution">
    <text evidence="1">The sequence shown here is derived from an EMBL/GenBank/DDBJ whole genome shotgun (WGS) entry which is preliminary data.</text>
</comment>
<organism evidence="1 2">
    <name type="scientific">Staphylococcus pseudintermedius</name>
    <dbReference type="NCBI Taxonomy" id="283734"/>
    <lineage>
        <taxon>Bacteria</taxon>
        <taxon>Bacillati</taxon>
        <taxon>Bacillota</taxon>
        <taxon>Bacilli</taxon>
        <taxon>Bacillales</taxon>
        <taxon>Staphylococcaceae</taxon>
        <taxon>Staphylococcus</taxon>
        <taxon>Staphylococcus intermedius group</taxon>
    </lineage>
</organism>
<gene>
    <name evidence="1" type="ORF">DD924_00025</name>
</gene>
<dbReference type="Proteomes" id="UP000246351">
    <property type="component" value="Unassembled WGS sequence"/>
</dbReference>
<proteinExistence type="predicted"/>
<sequence length="115" mass="12791">MLTVNFNQTELEIHFGLGELTEIDKELGFDVRDVKLGEGLEMLVPKLQTGNPIAIAKIVLATTRKQKGAPKNESDLEALLENIHNEYGTFKKFGEVVIEEMGKHVLTQDLVAKAE</sequence>
<evidence type="ECO:0000313" key="2">
    <source>
        <dbReference type="Proteomes" id="UP000246351"/>
    </source>
</evidence>
<dbReference type="EMBL" id="QEIV01000003">
    <property type="protein sequence ID" value="PWZ99902.1"/>
    <property type="molecule type" value="Genomic_DNA"/>
</dbReference>
<dbReference type="RefSeq" id="WP_020219533.1">
    <property type="nucleotide sequence ID" value="NZ_BAAFHP010000026.1"/>
</dbReference>
<protein>
    <submittedName>
        <fullName evidence="1">Phage tail protein</fullName>
    </submittedName>
</protein>
<evidence type="ECO:0000313" key="1">
    <source>
        <dbReference type="EMBL" id="PWZ99902.1"/>
    </source>
</evidence>
<dbReference type="InterPro" id="IPR024410">
    <property type="entry name" value="Phage_TAC_12"/>
</dbReference>
<reference evidence="1 2" key="1">
    <citation type="journal article" date="2018" name="Vet. Microbiol.">
        <title>Clonal diversity and geographic distribution of methicillin-resistant Staphylococcus pseudintermedius from Australian animals: Discovery of novel sequence types.</title>
        <authorList>
            <person name="Worthing K.A."/>
            <person name="Abraham S."/>
            <person name="Coombs G.W."/>
            <person name="Pang S."/>
            <person name="Saputra S."/>
            <person name="Jordan D."/>
            <person name="Trott D.J."/>
            <person name="Norris J.M."/>
        </authorList>
    </citation>
    <scope>NUCLEOTIDE SEQUENCE [LARGE SCALE GENOMIC DNA]</scope>
    <source>
        <strain evidence="1 2">ST71 3</strain>
    </source>
</reference>